<keyword evidence="3" id="KW-1185">Reference proteome</keyword>
<feature type="compositionally biased region" description="Pro residues" evidence="1">
    <location>
        <begin position="276"/>
        <end position="285"/>
    </location>
</feature>
<dbReference type="RefSeq" id="WP_322878915.1">
    <property type="nucleotide sequence ID" value="NZ_JAVMIP010000015.1"/>
</dbReference>
<dbReference type="AlphaFoldDB" id="A0AAE4FSV4"/>
<dbReference type="EMBL" id="JAVMIP010000015">
    <property type="protein sequence ID" value="MDS3861679.1"/>
    <property type="molecule type" value="Genomic_DNA"/>
</dbReference>
<organism evidence="2 3">
    <name type="scientific">Pseudocalidococcus azoricus BACA0444</name>
    <dbReference type="NCBI Taxonomy" id="2918990"/>
    <lineage>
        <taxon>Bacteria</taxon>
        <taxon>Bacillati</taxon>
        <taxon>Cyanobacteriota</taxon>
        <taxon>Cyanophyceae</taxon>
        <taxon>Acaryochloridales</taxon>
        <taxon>Thermosynechococcaceae</taxon>
        <taxon>Pseudocalidococcus</taxon>
        <taxon>Pseudocalidococcus azoricus</taxon>
    </lineage>
</organism>
<proteinExistence type="predicted"/>
<accession>A0AAE4FSV4</accession>
<evidence type="ECO:0000313" key="2">
    <source>
        <dbReference type="EMBL" id="MDS3861679.1"/>
    </source>
</evidence>
<feature type="region of interest" description="Disordered" evidence="1">
    <location>
        <begin position="253"/>
        <end position="340"/>
    </location>
</feature>
<reference evidence="3" key="1">
    <citation type="submission" date="2023-07" db="EMBL/GenBank/DDBJ databases">
        <authorList>
            <person name="Luz R."/>
            <person name="Cordeiro R."/>
            <person name="Fonseca A."/>
            <person name="Goncalves V."/>
        </authorList>
    </citation>
    <scope>NUCLEOTIDE SEQUENCE [LARGE SCALE GENOMIC DNA]</scope>
    <source>
        <strain evidence="3">BACA0444</strain>
    </source>
</reference>
<dbReference type="InterPro" id="IPR025569">
    <property type="entry name" value="DUF4335"/>
</dbReference>
<sequence length="471" mass="50677">MLQEACYRQPTCQLWLTGESHPLLAWATRQAWENLQFTLRLSPPEDPHNLAESPVIEIHGQRSELEALYLCVDNYTQALLAKRRQAFTEQAQPMRLLAPASLDQEISTLVSDVFAPEGGDLPGSPAIFLTQVSPLSHHLHLGFLRLTCSEAQENFDPSILPLSLSQLFDLGNLLGECCPLLQPQPGLGARVYGAWQKTPVWVQSTAVAAVVLGVTTALIPWLQPENQFLSQEMAPTEIPTQLNLPLPTLIPKAPADLGEAPTPANPPQASVNLRPIPLPPIPPPVRTASPVEEAPSQFLPRPAPPQANAPQARITIPAPTTPAKPEENSSLETGLDSNVITSPSAGAAALRPLPPNAQSPVRSPAAVARSLNLDVASGQSVAAVRSYFSQRWQPPAELSQTLEYTLILNPDGSLQRALPLNRAAEVYIDRTPIPLANEPFVAATNAPAPVQLRLVLEPMARGGGVQVFNAN</sequence>
<dbReference type="Pfam" id="PF14233">
    <property type="entry name" value="DUF4335"/>
    <property type="match status" value="1"/>
</dbReference>
<feature type="compositionally biased region" description="Polar residues" evidence="1">
    <location>
        <begin position="328"/>
        <end position="340"/>
    </location>
</feature>
<name>A0AAE4FSV4_9CYAN</name>
<protein>
    <submittedName>
        <fullName evidence="2">DUF4335 domain-containing protein</fullName>
    </submittedName>
</protein>
<evidence type="ECO:0000256" key="1">
    <source>
        <dbReference type="SAM" id="MobiDB-lite"/>
    </source>
</evidence>
<comment type="caution">
    <text evidence="2">The sequence shown here is derived from an EMBL/GenBank/DDBJ whole genome shotgun (WGS) entry which is preliminary data.</text>
</comment>
<evidence type="ECO:0000313" key="3">
    <source>
        <dbReference type="Proteomes" id="UP001268256"/>
    </source>
</evidence>
<feature type="compositionally biased region" description="Low complexity" evidence="1">
    <location>
        <begin position="308"/>
        <end position="323"/>
    </location>
</feature>
<dbReference type="Proteomes" id="UP001268256">
    <property type="component" value="Unassembled WGS sequence"/>
</dbReference>
<gene>
    <name evidence="2" type="ORF">RIF25_12775</name>
</gene>